<dbReference type="Proteomes" id="UP000576087">
    <property type="component" value="Unassembled WGS sequence"/>
</dbReference>
<dbReference type="EMBL" id="JACIHM010000010">
    <property type="protein sequence ID" value="MBB4449046.1"/>
    <property type="molecule type" value="Genomic_DNA"/>
</dbReference>
<dbReference type="RefSeq" id="WP_148147705.1">
    <property type="nucleotide sequence ID" value="NZ_JACIGW010000009.1"/>
</dbReference>
<name>A0A7W4XIJ5_9HYPH</name>
<protein>
    <submittedName>
        <fullName evidence="3">Uncharacterized protein</fullName>
    </submittedName>
</protein>
<dbReference type="EMBL" id="JACIGW010000009">
    <property type="protein sequence ID" value="MBB4351278.1"/>
    <property type="molecule type" value="Genomic_DNA"/>
</dbReference>
<accession>A0A7W4XIJ5</accession>
<proteinExistence type="predicted"/>
<dbReference type="AlphaFoldDB" id="A0A7W4XIJ5"/>
<evidence type="ECO:0000313" key="2">
    <source>
        <dbReference type="EMBL" id="MBB4414430.1"/>
    </source>
</evidence>
<gene>
    <name evidence="2" type="ORF">GGE31_004973</name>
    <name evidence="1" type="ORF">GGE33_005057</name>
    <name evidence="3" type="ORF">GGE35_004897</name>
</gene>
<reference evidence="4 5" key="1">
    <citation type="submission" date="2020-08" db="EMBL/GenBank/DDBJ databases">
        <title>Genomic Encyclopedia of Type Strains, Phase IV (KMG-V): Genome sequencing to study the core and pangenomes of soil and plant-associated prokaryotes.</title>
        <authorList>
            <person name="Whitman W."/>
        </authorList>
    </citation>
    <scope>NUCLEOTIDE SEQUENCE [LARGE SCALE GENOMIC DNA]</scope>
    <source>
        <strain evidence="2 5">SEMIA 444</strain>
        <strain evidence="1 4">SEMIA 448</strain>
        <strain evidence="3 6">SEMIA 452</strain>
    </source>
</reference>
<sequence>MTYESARLMSEAITLSSAAVFYSLIDALVEKGILTGEEEKEIYLSAMDKISEVAGDDEDGTHELARELIEQQIADREL</sequence>
<organism evidence="3 6">
    <name type="scientific">Aliirhizobium cellulosilyticum</name>
    <dbReference type="NCBI Taxonomy" id="393664"/>
    <lineage>
        <taxon>Bacteria</taxon>
        <taxon>Pseudomonadati</taxon>
        <taxon>Pseudomonadota</taxon>
        <taxon>Alphaproteobacteria</taxon>
        <taxon>Hyphomicrobiales</taxon>
        <taxon>Rhizobiaceae</taxon>
        <taxon>Aliirhizobium</taxon>
    </lineage>
</organism>
<dbReference type="Proteomes" id="UP000520770">
    <property type="component" value="Unassembled WGS sequence"/>
</dbReference>
<evidence type="ECO:0000313" key="1">
    <source>
        <dbReference type="EMBL" id="MBB4351278.1"/>
    </source>
</evidence>
<evidence type="ECO:0000313" key="3">
    <source>
        <dbReference type="EMBL" id="MBB4449046.1"/>
    </source>
</evidence>
<evidence type="ECO:0000313" key="4">
    <source>
        <dbReference type="Proteomes" id="UP000520770"/>
    </source>
</evidence>
<dbReference type="Proteomes" id="UP000524535">
    <property type="component" value="Unassembled WGS sequence"/>
</dbReference>
<keyword evidence="5" id="KW-1185">Reference proteome</keyword>
<evidence type="ECO:0000313" key="6">
    <source>
        <dbReference type="Proteomes" id="UP000576087"/>
    </source>
</evidence>
<comment type="caution">
    <text evidence="3">The sequence shown here is derived from an EMBL/GenBank/DDBJ whole genome shotgun (WGS) entry which is preliminary data.</text>
</comment>
<dbReference type="EMBL" id="JACIGY010000010">
    <property type="protein sequence ID" value="MBB4414430.1"/>
    <property type="molecule type" value="Genomic_DNA"/>
</dbReference>
<evidence type="ECO:0000313" key="5">
    <source>
        <dbReference type="Proteomes" id="UP000524535"/>
    </source>
</evidence>